<protein>
    <submittedName>
        <fullName evidence="4">Transcriptional regulator, TetR family</fullName>
    </submittedName>
</protein>
<dbReference type="PRINTS" id="PR00455">
    <property type="entry name" value="HTHTETR"/>
</dbReference>
<evidence type="ECO:0000259" key="3">
    <source>
        <dbReference type="PROSITE" id="PS50977"/>
    </source>
</evidence>
<keyword evidence="1 2" id="KW-0238">DNA-binding</keyword>
<dbReference type="PANTHER" id="PTHR30055:SF226">
    <property type="entry name" value="HTH-TYPE TRANSCRIPTIONAL REGULATOR PKSA"/>
    <property type="match status" value="1"/>
</dbReference>
<reference evidence="4" key="1">
    <citation type="submission" date="2009-10" db="EMBL/GenBank/DDBJ databases">
        <title>Complete sequence of Bacillus selenitireducens MLS10.</title>
        <authorList>
            <consortium name="US DOE Joint Genome Institute"/>
            <person name="Lucas S."/>
            <person name="Copeland A."/>
            <person name="Lapidus A."/>
            <person name="Glavina del Rio T."/>
            <person name="Dalin E."/>
            <person name="Tice H."/>
            <person name="Bruce D."/>
            <person name="Goodwin L."/>
            <person name="Pitluck S."/>
            <person name="Sims D."/>
            <person name="Brettin T."/>
            <person name="Detter J.C."/>
            <person name="Han C."/>
            <person name="Larimer F."/>
            <person name="Land M."/>
            <person name="Hauser L."/>
            <person name="Kyrpides N."/>
            <person name="Ovchinnikova G."/>
            <person name="Stolz J."/>
        </authorList>
    </citation>
    <scope>NUCLEOTIDE SEQUENCE [LARGE SCALE GENOMIC DNA]</scope>
    <source>
        <strain evidence="4">MLS10</strain>
    </source>
</reference>
<dbReference type="KEGG" id="bse:Bsel_2897"/>
<evidence type="ECO:0000256" key="2">
    <source>
        <dbReference type="PROSITE-ProRule" id="PRU00335"/>
    </source>
</evidence>
<feature type="domain" description="HTH tetR-type" evidence="3">
    <location>
        <begin position="4"/>
        <end position="64"/>
    </location>
</feature>
<keyword evidence="5" id="KW-1185">Reference proteome</keyword>
<dbReference type="InterPro" id="IPR050109">
    <property type="entry name" value="HTH-type_TetR-like_transc_reg"/>
</dbReference>
<accession>D6XZA1</accession>
<dbReference type="eggNOG" id="COG1309">
    <property type="taxonomic scope" value="Bacteria"/>
</dbReference>
<dbReference type="STRING" id="439292.Bsel_2897"/>
<dbReference type="EMBL" id="CP001791">
    <property type="protein sequence ID" value="ADI00386.1"/>
    <property type="molecule type" value="Genomic_DNA"/>
</dbReference>
<dbReference type="InterPro" id="IPR009057">
    <property type="entry name" value="Homeodomain-like_sf"/>
</dbReference>
<organism evidence="4 5">
    <name type="scientific">Bacillus selenitireducens (strain ATCC 700615 / DSM 15326 / MLS10)</name>
    <dbReference type="NCBI Taxonomy" id="439292"/>
    <lineage>
        <taxon>Bacteria</taxon>
        <taxon>Bacillati</taxon>
        <taxon>Bacillota</taxon>
        <taxon>Bacilli</taxon>
        <taxon>Bacillales</taxon>
        <taxon>Bacillaceae</taxon>
        <taxon>Salisediminibacterium</taxon>
    </lineage>
</organism>
<dbReference type="Pfam" id="PF00440">
    <property type="entry name" value="TetR_N"/>
    <property type="match status" value="1"/>
</dbReference>
<dbReference type="InterPro" id="IPR001647">
    <property type="entry name" value="HTH_TetR"/>
</dbReference>
<dbReference type="GO" id="GO:0003700">
    <property type="term" value="F:DNA-binding transcription factor activity"/>
    <property type="evidence" value="ECO:0007669"/>
    <property type="project" value="TreeGrafter"/>
</dbReference>
<dbReference type="PANTHER" id="PTHR30055">
    <property type="entry name" value="HTH-TYPE TRANSCRIPTIONAL REGULATOR RUTR"/>
    <property type="match status" value="1"/>
</dbReference>
<dbReference type="HOGENOM" id="CLU_069356_27_3_9"/>
<evidence type="ECO:0000313" key="4">
    <source>
        <dbReference type="EMBL" id="ADI00386.1"/>
    </source>
</evidence>
<gene>
    <name evidence="4" type="ordered locus">Bsel_2897</name>
</gene>
<feature type="DNA-binding region" description="H-T-H motif" evidence="2">
    <location>
        <begin position="27"/>
        <end position="46"/>
    </location>
</feature>
<dbReference type="Proteomes" id="UP000000271">
    <property type="component" value="Chromosome"/>
</dbReference>
<dbReference type="PROSITE" id="PS50977">
    <property type="entry name" value="HTH_TETR_2"/>
    <property type="match status" value="1"/>
</dbReference>
<proteinExistence type="predicted"/>
<name>D6XZA1_BACIE</name>
<dbReference type="RefSeq" id="WP_013173798.1">
    <property type="nucleotide sequence ID" value="NC_014219.1"/>
</dbReference>
<dbReference type="OrthoDB" id="277085at2"/>
<evidence type="ECO:0000313" key="5">
    <source>
        <dbReference type="Proteomes" id="UP000000271"/>
    </source>
</evidence>
<evidence type="ECO:0000256" key="1">
    <source>
        <dbReference type="ARBA" id="ARBA00023125"/>
    </source>
</evidence>
<dbReference type="GO" id="GO:0000976">
    <property type="term" value="F:transcription cis-regulatory region binding"/>
    <property type="evidence" value="ECO:0007669"/>
    <property type="project" value="TreeGrafter"/>
</dbReference>
<dbReference type="SUPFAM" id="SSF46689">
    <property type="entry name" value="Homeodomain-like"/>
    <property type="match status" value="1"/>
</dbReference>
<sequence>MTVDETKERILDAAIALMSNKGFSSTSVREIAAKADVAEMTLFRKFKNKQALLEGITKRYTKAFSNAKVFAEEWTYDLETDLCTLSQTYQNFMEENKAIVLLAYKEAGVHNEVSEGLTANPKLMKAHLTDYLQNMQKKGLVTTELDLELQVMNFMWMNLGHFSSQFISGKKVSQLPTEQFIESSVKLFVRGLKP</sequence>
<dbReference type="Gene3D" id="1.10.357.10">
    <property type="entry name" value="Tetracycline Repressor, domain 2"/>
    <property type="match status" value="1"/>
</dbReference>
<dbReference type="AlphaFoldDB" id="D6XZA1"/>